<dbReference type="OrthoDB" id="9802835at2"/>
<gene>
    <name evidence="3" type="ORF">PTD2_10378</name>
</gene>
<accession>A4CEG8</accession>
<evidence type="ECO:0000256" key="1">
    <source>
        <dbReference type="PROSITE-ProRule" id="PRU00182"/>
    </source>
</evidence>
<dbReference type="Pfam" id="PF13275">
    <property type="entry name" value="S4_2"/>
    <property type="match status" value="1"/>
</dbReference>
<reference evidence="3 4" key="1">
    <citation type="submission" date="2006-02" db="EMBL/GenBank/DDBJ databases">
        <authorList>
            <person name="Moran M.A."/>
            <person name="Kjelleberg S."/>
            <person name="Egan S."/>
            <person name="Saunders N."/>
            <person name="Thomas T."/>
            <person name="Ferriera S."/>
            <person name="Johnson J."/>
            <person name="Kravitz S."/>
            <person name="Halpern A."/>
            <person name="Remington K."/>
            <person name="Beeson K."/>
            <person name="Tran B."/>
            <person name="Rogers Y.-H."/>
            <person name="Friedman R."/>
            <person name="Venter J.C."/>
        </authorList>
    </citation>
    <scope>NUCLEOTIDE SEQUENCE [LARGE SCALE GENOMIC DNA]</scope>
    <source>
        <strain evidence="3 4">D2</strain>
    </source>
</reference>
<feature type="compositionally biased region" description="Polar residues" evidence="2">
    <location>
        <begin position="94"/>
        <end position="103"/>
    </location>
</feature>
<sequence>MSTANIIIELEEEPIELCKLLKILDLVEGGGQAKMLITNGFISLNDEVCVQKRKKIYGGDILQFDGELFEITLAEGIIPAERSVASPREEEQISEPQQAANKPTKSKQPTKAKNNKQAQNQKNNQPKAPSNGTGRKPISFG</sequence>
<dbReference type="SUPFAM" id="SSF55174">
    <property type="entry name" value="Alpha-L RNA-binding motif"/>
    <property type="match status" value="1"/>
</dbReference>
<dbReference type="PROSITE" id="PS50889">
    <property type="entry name" value="S4"/>
    <property type="match status" value="1"/>
</dbReference>
<protein>
    <submittedName>
        <fullName evidence="3">Uncharacterized protein</fullName>
    </submittedName>
</protein>
<keyword evidence="1" id="KW-0694">RNA-binding</keyword>
<dbReference type="InterPro" id="IPR036986">
    <property type="entry name" value="S4_RNA-bd_sf"/>
</dbReference>
<proteinExistence type="predicted"/>
<dbReference type="Proteomes" id="UP000006201">
    <property type="component" value="Unassembled WGS sequence"/>
</dbReference>
<dbReference type="GO" id="GO:0003723">
    <property type="term" value="F:RNA binding"/>
    <property type="evidence" value="ECO:0007669"/>
    <property type="project" value="UniProtKB-KW"/>
</dbReference>
<dbReference type="eggNOG" id="COG2501">
    <property type="taxonomic scope" value="Bacteria"/>
</dbReference>
<keyword evidence="4" id="KW-1185">Reference proteome</keyword>
<feature type="region of interest" description="Disordered" evidence="2">
    <location>
        <begin position="82"/>
        <end position="141"/>
    </location>
</feature>
<dbReference type="RefSeq" id="WP_009839223.1">
    <property type="nucleotide sequence ID" value="NZ_AAOH01000008.1"/>
</dbReference>
<comment type="caution">
    <text evidence="3">The sequence shown here is derived from an EMBL/GenBank/DDBJ whole genome shotgun (WGS) entry which is preliminary data.</text>
</comment>
<evidence type="ECO:0000313" key="3">
    <source>
        <dbReference type="EMBL" id="EAR26980.1"/>
    </source>
</evidence>
<organism evidence="3 4">
    <name type="scientific">Pseudoalteromonas tunicata D2</name>
    <dbReference type="NCBI Taxonomy" id="87626"/>
    <lineage>
        <taxon>Bacteria</taxon>
        <taxon>Pseudomonadati</taxon>
        <taxon>Pseudomonadota</taxon>
        <taxon>Gammaproteobacteria</taxon>
        <taxon>Alteromonadales</taxon>
        <taxon>Pseudoalteromonadaceae</taxon>
        <taxon>Pseudoalteromonas</taxon>
    </lineage>
</organism>
<dbReference type="CDD" id="cd00165">
    <property type="entry name" value="S4"/>
    <property type="match status" value="1"/>
</dbReference>
<dbReference type="Gene3D" id="3.10.290.10">
    <property type="entry name" value="RNA-binding S4 domain"/>
    <property type="match status" value="1"/>
</dbReference>
<dbReference type="STRING" id="87626.PTD2_10378"/>
<feature type="compositionally biased region" description="Low complexity" evidence="2">
    <location>
        <begin position="115"/>
        <end position="129"/>
    </location>
</feature>
<name>A4CEG8_9GAMM</name>
<evidence type="ECO:0000256" key="2">
    <source>
        <dbReference type="SAM" id="MobiDB-lite"/>
    </source>
</evidence>
<dbReference type="HOGENOM" id="CLU_127162_0_1_6"/>
<dbReference type="AlphaFoldDB" id="A4CEG8"/>
<feature type="compositionally biased region" description="Basic residues" evidence="2">
    <location>
        <begin position="104"/>
        <end position="114"/>
    </location>
</feature>
<dbReference type="EMBL" id="AAOH01000008">
    <property type="protein sequence ID" value="EAR26980.1"/>
    <property type="molecule type" value="Genomic_DNA"/>
</dbReference>
<evidence type="ECO:0000313" key="4">
    <source>
        <dbReference type="Proteomes" id="UP000006201"/>
    </source>
</evidence>